<sequence length="79" mass="8595">MKAACADAATGDLELEDGVASHLGFLRLKGARRPTRAPENAEKGRKTGGRGVEERRRSRSVEDRKRMAKADTGEESRLG</sequence>
<keyword evidence="3" id="KW-1185">Reference proteome</keyword>
<feature type="compositionally biased region" description="Basic and acidic residues" evidence="1">
    <location>
        <begin position="39"/>
        <end position="79"/>
    </location>
</feature>
<reference evidence="2" key="1">
    <citation type="journal article" date="2022" name="bioRxiv">
        <title>Sequencing and chromosome-scale assembly of the giantPleurodeles waltlgenome.</title>
        <authorList>
            <person name="Brown T."/>
            <person name="Elewa A."/>
            <person name="Iarovenko S."/>
            <person name="Subramanian E."/>
            <person name="Araus A.J."/>
            <person name="Petzold A."/>
            <person name="Susuki M."/>
            <person name="Suzuki K.-i.T."/>
            <person name="Hayashi T."/>
            <person name="Toyoda A."/>
            <person name="Oliveira C."/>
            <person name="Osipova E."/>
            <person name="Leigh N.D."/>
            <person name="Simon A."/>
            <person name="Yun M.H."/>
        </authorList>
    </citation>
    <scope>NUCLEOTIDE SEQUENCE</scope>
    <source>
        <strain evidence="2">20211129_DDA</strain>
        <tissue evidence="2">Liver</tissue>
    </source>
</reference>
<proteinExistence type="predicted"/>
<dbReference type="AlphaFoldDB" id="A0AAV7V6I6"/>
<organism evidence="2 3">
    <name type="scientific">Pleurodeles waltl</name>
    <name type="common">Iberian ribbed newt</name>
    <dbReference type="NCBI Taxonomy" id="8319"/>
    <lineage>
        <taxon>Eukaryota</taxon>
        <taxon>Metazoa</taxon>
        <taxon>Chordata</taxon>
        <taxon>Craniata</taxon>
        <taxon>Vertebrata</taxon>
        <taxon>Euteleostomi</taxon>
        <taxon>Amphibia</taxon>
        <taxon>Batrachia</taxon>
        <taxon>Caudata</taxon>
        <taxon>Salamandroidea</taxon>
        <taxon>Salamandridae</taxon>
        <taxon>Pleurodelinae</taxon>
        <taxon>Pleurodeles</taxon>
    </lineage>
</organism>
<name>A0AAV7V6I6_PLEWA</name>
<feature type="region of interest" description="Disordered" evidence="1">
    <location>
        <begin position="28"/>
        <end position="79"/>
    </location>
</feature>
<protein>
    <submittedName>
        <fullName evidence="2">Uncharacterized protein</fullName>
    </submittedName>
</protein>
<evidence type="ECO:0000313" key="2">
    <source>
        <dbReference type="EMBL" id="KAJ1196392.1"/>
    </source>
</evidence>
<evidence type="ECO:0000313" key="3">
    <source>
        <dbReference type="Proteomes" id="UP001066276"/>
    </source>
</evidence>
<dbReference type="EMBL" id="JANPWB010000003">
    <property type="protein sequence ID" value="KAJ1196392.1"/>
    <property type="molecule type" value="Genomic_DNA"/>
</dbReference>
<comment type="caution">
    <text evidence="2">The sequence shown here is derived from an EMBL/GenBank/DDBJ whole genome shotgun (WGS) entry which is preliminary data.</text>
</comment>
<accession>A0AAV7V6I6</accession>
<gene>
    <name evidence="2" type="ORF">NDU88_000263</name>
</gene>
<evidence type="ECO:0000256" key="1">
    <source>
        <dbReference type="SAM" id="MobiDB-lite"/>
    </source>
</evidence>
<dbReference type="Proteomes" id="UP001066276">
    <property type="component" value="Chromosome 2_1"/>
</dbReference>